<proteinExistence type="predicted"/>
<sequence>MGPTKERVKIGTTNVRLETTMPQKEETFQVIIDVIKNSTCYKAFTISAEVLEIFMQQFWYTIKKVSGINSYEFYLANKRYLVDAKVFRKILDICPRVKGEDFTKVPDDESTLTFLIDLSYKGPLYNHPNMFFDHMYQPWRTLAATINKYLSNKTASNDRLRRSRIDIIWEIRRVIKKKVSVFADDNIILEPNFALELGKSMRLTKATEEEATRQVHATHERIMTGSDPEPARRRPSGIAFRDTSRVSKKMSPDLSQKLKGVQTLTLEEKLVADIMQALKEKEEKNDDDADKSIDLEKTDDEFMHSEEHVQDDDEETDDEFVHGDEQVNDNEDKEITNAEDADTGNSDEEITDTEKTDAEKTEEVNYDIKKAKLPPSNSSLSLSLGFVLSHIPKIPTISSATTPPSPHPVSNISHVLQQTTTLIPTPPITTEAPLIITIAPVVTTIPDPLCAISQRHQALYDALFNSLFLDDVIRRGQADPEKILRKRDRDDEDPSVGPNQGKKTKKGRTKESKPSKKSSTTKESSKGKSPTKTSKSGKSVIAEEPVEEPDFDMASDDVEQIIYDVVNDVDQPPDDTTQNKEKAPKQSYSSTLSRTNLQAVERHMQKRGDRCPFDLRKPLFLKGRLTVAAEYFINNDMEFLISSYPKKMYTTSITKIKAARYEIVGIEDMVSMLWSATKVRYDKDAKMGIKHWGDKRQLCQETYGHLEEIMVRRADRQLYKFKEGFNNEMSRRKWSAADKRRSELMVELINKKMRERWILKNLERLVGARELEMDYRLMQRISMILSYYVFFCKRSNLLIHLMNI</sequence>
<feature type="compositionally biased region" description="Basic and acidic residues" evidence="1">
    <location>
        <begin position="281"/>
        <end position="308"/>
    </location>
</feature>
<feature type="region of interest" description="Disordered" evidence="1">
    <location>
        <begin position="480"/>
        <end position="552"/>
    </location>
</feature>
<dbReference type="AlphaFoldDB" id="A0A699H2T7"/>
<evidence type="ECO:0000313" key="2">
    <source>
        <dbReference type="EMBL" id="GEW86215.1"/>
    </source>
</evidence>
<feature type="compositionally biased region" description="Basic and acidic residues" evidence="1">
    <location>
        <begin position="352"/>
        <end position="362"/>
    </location>
</feature>
<feature type="region of interest" description="Disordered" evidence="1">
    <location>
        <begin position="223"/>
        <end position="254"/>
    </location>
</feature>
<protein>
    <submittedName>
        <fullName evidence="2">Uncharacterized protein</fullName>
    </submittedName>
</protein>
<feature type="region of interest" description="Disordered" evidence="1">
    <location>
        <begin position="281"/>
        <end position="362"/>
    </location>
</feature>
<dbReference type="EMBL" id="BKCJ010077502">
    <property type="protein sequence ID" value="GEW86215.1"/>
    <property type="molecule type" value="Genomic_DNA"/>
</dbReference>
<organism evidence="2">
    <name type="scientific">Tanacetum cinerariifolium</name>
    <name type="common">Dalmatian daisy</name>
    <name type="synonym">Chrysanthemum cinerariifolium</name>
    <dbReference type="NCBI Taxonomy" id="118510"/>
    <lineage>
        <taxon>Eukaryota</taxon>
        <taxon>Viridiplantae</taxon>
        <taxon>Streptophyta</taxon>
        <taxon>Embryophyta</taxon>
        <taxon>Tracheophyta</taxon>
        <taxon>Spermatophyta</taxon>
        <taxon>Magnoliopsida</taxon>
        <taxon>eudicotyledons</taxon>
        <taxon>Gunneridae</taxon>
        <taxon>Pentapetalae</taxon>
        <taxon>asterids</taxon>
        <taxon>campanulids</taxon>
        <taxon>Asterales</taxon>
        <taxon>Asteraceae</taxon>
        <taxon>Asteroideae</taxon>
        <taxon>Anthemideae</taxon>
        <taxon>Anthemidinae</taxon>
        <taxon>Tanacetum</taxon>
    </lineage>
</organism>
<name>A0A699H2T7_TANCI</name>
<reference evidence="2" key="1">
    <citation type="journal article" date="2019" name="Sci. Rep.">
        <title>Draft genome of Tanacetum cinerariifolium, the natural source of mosquito coil.</title>
        <authorList>
            <person name="Yamashiro T."/>
            <person name="Shiraishi A."/>
            <person name="Satake H."/>
            <person name="Nakayama K."/>
        </authorList>
    </citation>
    <scope>NUCLEOTIDE SEQUENCE</scope>
</reference>
<feature type="region of interest" description="Disordered" evidence="1">
    <location>
        <begin position="568"/>
        <end position="593"/>
    </location>
</feature>
<feature type="compositionally biased region" description="Acidic residues" evidence="1">
    <location>
        <begin position="309"/>
        <end position="318"/>
    </location>
</feature>
<comment type="caution">
    <text evidence="2">The sequence shown here is derived from an EMBL/GenBank/DDBJ whole genome shotgun (WGS) entry which is preliminary data.</text>
</comment>
<gene>
    <name evidence="2" type="ORF">Tci_258191</name>
</gene>
<feature type="compositionally biased region" description="Low complexity" evidence="1">
    <location>
        <begin position="517"/>
        <end position="539"/>
    </location>
</feature>
<evidence type="ECO:0000256" key="1">
    <source>
        <dbReference type="SAM" id="MobiDB-lite"/>
    </source>
</evidence>
<accession>A0A699H2T7</accession>
<feature type="compositionally biased region" description="Acidic residues" evidence="1">
    <location>
        <begin position="326"/>
        <end position="351"/>
    </location>
</feature>
<feature type="compositionally biased region" description="Basic and acidic residues" evidence="1">
    <location>
        <begin position="480"/>
        <end position="489"/>
    </location>
</feature>